<name>A0AAU8HYQ4_9CAUD</name>
<evidence type="ECO:0000313" key="1">
    <source>
        <dbReference type="EMBL" id="XCI77817.1"/>
    </source>
</evidence>
<proteinExistence type="predicted"/>
<gene>
    <name evidence="1" type="ORF">VGRTQORK_CDS0204</name>
</gene>
<reference evidence="1" key="1">
    <citation type="submission" date="2024-03" db="EMBL/GenBank/DDBJ databases">
        <authorList>
            <person name="Chantapakul B."/>
            <person name="Wang S."/>
        </authorList>
    </citation>
    <scope>NUCLEOTIDE SEQUENCE</scope>
</reference>
<sequence>MTSTETKIMSGSIGRIVIEVLASRSHLKTARNAST</sequence>
<organism evidence="1">
    <name type="scientific">Rhizobium phage IG49</name>
    <dbReference type="NCBI Taxonomy" id="3129228"/>
    <lineage>
        <taxon>Viruses</taxon>
        <taxon>Duplodnaviria</taxon>
        <taxon>Heunggongvirae</taxon>
        <taxon>Uroviricota</taxon>
        <taxon>Caudoviricetes</taxon>
    </lineage>
</organism>
<protein>
    <submittedName>
        <fullName evidence="1">Uncharacterized protein</fullName>
    </submittedName>
</protein>
<dbReference type="EMBL" id="PP429227">
    <property type="protein sequence ID" value="XCI77817.1"/>
    <property type="molecule type" value="Genomic_DNA"/>
</dbReference>
<accession>A0AAU8HYQ4</accession>